<evidence type="ECO:0000256" key="1">
    <source>
        <dbReference type="ARBA" id="ARBA00012513"/>
    </source>
</evidence>
<dbReference type="SUPFAM" id="SSF56112">
    <property type="entry name" value="Protein kinase-like (PK-like)"/>
    <property type="match status" value="1"/>
</dbReference>
<sequence length="572" mass="64068">MKAMSAQLSEFKVTGRISAGGYGVVDRGEDPNGCPVAMKKELTSPKVTHSFLAHEYEVYAALGPHATLPVVHAYGTQGRLNVLVMDMLGESVATLFRQCGHRFSLRTTIMLGLGMLDAVAHVHSKGVIHRDLKSDNFLLGRMDSNNPRQVHLVDFGMARRYRDLVTGEHIPFRAQAHFVGTLSYASLGAHLEQEQSRRDDLQSLSYMLLQFVRGGLPWVHITGGTHKHRMLRICEKKRSWTADRLCEQHPELLAFVKHCSSLGWDEDPDYDFLRGELLAVLERNSWTLDDPYDWDESGLTANRGESAPADDKGADTAPQPPVARGDLVLLRFLPIESLEFDRNPSQVPDNSYLPHPPLPGNERDWDFSYRPAIVHEVLPGNDSRSFKLKAYPVMKREDGLARVAEERRAGFAPLHLSKGMIGDVFVQPQHFHSLTGEEMTALESSLSGTKTGKYQTTYPNDDEITRKVYESMPPMYAHALQPVADLQPLTTDTLAQYHVDLEGANGWLQELLAVDAVRREEDGEVDDESGSDSDSDDDDTEFWDWPRPRNRPSSCTLVFRSVEDENTPPAPA</sequence>
<feature type="region of interest" description="Disordered" evidence="2">
    <location>
        <begin position="297"/>
        <end position="322"/>
    </location>
</feature>
<dbReference type="EC" id="2.7.11.1" evidence="1"/>
<dbReference type="GO" id="GO:0005524">
    <property type="term" value="F:ATP binding"/>
    <property type="evidence" value="ECO:0007669"/>
    <property type="project" value="InterPro"/>
</dbReference>
<dbReference type="EMBL" id="RWJN01000002">
    <property type="protein sequence ID" value="TCD71839.1"/>
    <property type="molecule type" value="Genomic_DNA"/>
</dbReference>
<dbReference type="Gene3D" id="1.10.510.10">
    <property type="entry name" value="Transferase(Phosphotransferase) domain 1"/>
    <property type="match status" value="1"/>
</dbReference>
<proteinExistence type="predicted"/>
<evidence type="ECO:0000256" key="2">
    <source>
        <dbReference type="SAM" id="MobiDB-lite"/>
    </source>
</evidence>
<evidence type="ECO:0000259" key="3">
    <source>
        <dbReference type="PROSITE" id="PS50011"/>
    </source>
</evidence>
<name>A0A4R0RZD7_9APHY</name>
<accession>A0A4R0RZD7</accession>
<dbReference type="SMART" id="SM00220">
    <property type="entry name" value="S_TKc"/>
    <property type="match status" value="1"/>
</dbReference>
<protein>
    <recommendedName>
        <fullName evidence="1">non-specific serine/threonine protein kinase</fullName>
        <ecNumber evidence="1">2.7.11.1</ecNumber>
    </recommendedName>
</protein>
<dbReference type="STRING" id="92696.A0A4R0RZD7"/>
<reference evidence="4 5" key="1">
    <citation type="submission" date="2018-11" db="EMBL/GenBank/DDBJ databases">
        <title>Genome assembly of Steccherinum ochraceum LE-BIN_3174, the white-rot fungus of the Steccherinaceae family (The Residual Polyporoid clade, Polyporales, Basidiomycota).</title>
        <authorList>
            <person name="Fedorova T.V."/>
            <person name="Glazunova O.A."/>
            <person name="Landesman E.O."/>
            <person name="Moiseenko K.V."/>
            <person name="Psurtseva N.V."/>
            <person name="Savinova O.S."/>
            <person name="Shakhova N.V."/>
            <person name="Tyazhelova T.V."/>
            <person name="Vasina D.V."/>
        </authorList>
    </citation>
    <scope>NUCLEOTIDE SEQUENCE [LARGE SCALE GENOMIC DNA]</scope>
    <source>
        <strain evidence="4 5">LE-BIN_3174</strain>
    </source>
</reference>
<gene>
    <name evidence="4" type="ORF">EIP91_003182</name>
</gene>
<organism evidence="4 5">
    <name type="scientific">Steccherinum ochraceum</name>
    <dbReference type="NCBI Taxonomy" id="92696"/>
    <lineage>
        <taxon>Eukaryota</taxon>
        <taxon>Fungi</taxon>
        <taxon>Dikarya</taxon>
        <taxon>Basidiomycota</taxon>
        <taxon>Agaricomycotina</taxon>
        <taxon>Agaricomycetes</taxon>
        <taxon>Polyporales</taxon>
        <taxon>Steccherinaceae</taxon>
        <taxon>Steccherinum</taxon>
    </lineage>
</organism>
<evidence type="ECO:0000313" key="5">
    <source>
        <dbReference type="Proteomes" id="UP000292702"/>
    </source>
</evidence>
<dbReference type="PROSITE" id="PS00108">
    <property type="entry name" value="PROTEIN_KINASE_ST"/>
    <property type="match status" value="1"/>
</dbReference>
<dbReference type="AlphaFoldDB" id="A0A4R0RZD7"/>
<dbReference type="CDD" id="cd14016">
    <property type="entry name" value="STKc_CK1"/>
    <property type="match status" value="1"/>
</dbReference>
<dbReference type="InterPro" id="IPR000719">
    <property type="entry name" value="Prot_kinase_dom"/>
</dbReference>
<dbReference type="OrthoDB" id="5979581at2759"/>
<dbReference type="PROSITE" id="PS50011">
    <property type="entry name" value="PROTEIN_KINASE_DOM"/>
    <property type="match status" value="1"/>
</dbReference>
<dbReference type="InterPro" id="IPR008271">
    <property type="entry name" value="Ser/Thr_kinase_AS"/>
</dbReference>
<comment type="caution">
    <text evidence="4">The sequence shown here is derived from an EMBL/GenBank/DDBJ whole genome shotgun (WGS) entry which is preliminary data.</text>
</comment>
<dbReference type="Pfam" id="PF00069">
    <property type="entry name" value="Pkinase"/>
    <property type="match status" value="1"/>
</dbReference>
<evidence type="ECO:0000313" key="4">
    <source>
        <dbReference type="EMBL" id="TCD71839.1"/>
    </source>
</evidence>
<dbReference type="PANTHER" id="PTHR11909">
    <property type="entry name" value="CASEIN KINASE-RELATED"/>
    <property type="match status" value="1"/>
</dbReference>
<feature type="region of interest" description="Disordered" evidence="2">
    <location>
        <begin position="520"/>
        <end position="572"/>
    </location>
</feature>
<dbReference type="InterPro" id="IPR011009">
    <property type="entry name" value="Kinase-like_dom_sf"/>
</dbReference>
<dbReference type="InterPro" id="IPR050235">
    <property type="entry name" value="CK1_Ser-Thr_kinase"/>
</dbReference>
<feature type="compositionally biased region" description="Acidic residues" evidence="2">
    <location>
        <begin position="522"/>
        <end position="542"/>
    </location>
</feature>
<dbReference type="Proteomes" id="UP000292702">
    <property type="component" value="Unassembled WGS sequence"/>
</dbReference>
<keyword evidence="5" id="KW-1185">Reference proteome</keyword>
<dbReference type="GO" id="GO:0004674">
    <property type="term" value="F:protein serine/threonine kinase activity"/>
    <property type="evidence" value="ECO:0007669"/>
    <property type="project" value="UniProtKB-EC"/>
</dbReference>
<feature type="domain" description="Protein kinase" evidence="3">
    <location>
        <begin position="11"/>
        <end position="287"/>
    </location>
</feature>